<protein>
    <submittedName>
        <fullName evidence="1">Uncharacterized protein</fullName>
    </submittedName>
</protein>
<name>A0ABT6JMH0_9GAMM</name>
<evidence type="ECO:0000313" key="2">
    <source>
        <dbReference type="Proteomes" id="UP001156831"/>
    </source>
</evidence>
<accession>A0ABT6JMH0</accession>
<comment type="caution">
    <text evidence="1">The sequence shown here is derived from an EMBL/GenBank/DDBJ whole genome shotgun (WGS) entry which is preliminary data.</text>
</comment>
<dbReference type="Proteomes" id="UP001156831">
    <property type="component" value="Unassembled WGS sequence"/>
</dbReference>
<reference evidence="1 2" key="1">
    <citation type="submission" date="2023-04" db="EMBL/GenBank/DDBJ databases">
        <title>Luteimonas sp. M1R5S18.</title>
        <authorList>
            <person name="Sun J.-Q."/>
        </authorList>
    </citation>
    <scope>NUCLEOTIDE SEQUENCE [LARGE SCALE GENOMIC DNA]</scope>
    <source>
        <strain evidence="1 2">M1R5S18</strain>
    </source>
</reference>
<dbReference type="EMBL" id="JARXRN010000028">
    <property type="protein sequence ID" value="MDH5831888.1"/>
    <property type="molecule type" value="Genomic_DNA"/>
</dbReference>
<sequence>MPIDLPLLRTLAQSAPKSCTPAKNTVPSVTHRNAGAQPQITAIAGPTIGAAPATEVKWWPQSTKRLVGT</sequence>
<evidence type="ECO:0000313" key="1">
    <source>
        <dbReference type="EMBL" id="MDH5831888.1"/>
    </source>
</evidence>
<keyword evidence="2" id="KW-1185">Reference proteome</keyword>
<organism evidence="1 2">
    <name type="scientific">Luteimonas rhizosphaericola</name>
    <dbReference type="NCBI Taxonomy" id="3042024"/>
    <lineage>
        <taxon>Bacteria</taxon>
        <taxon>Pseudomonadati</taxon>
        <taxon>Pseudomonadota</taxon>
        <taxon>Gammaproteobacteria</taxon>
        <taxon>Lysobacterales</taxon>
        <taxon>Lysobacteraceae</taxon>
        <taxon>Luteimonas</taxon>
    </lineage>
</organism>
<gene>
    <name evidence="1" type="ORF">QFW80_15305</name>
</gene>
<proteinExistence type="predicted"/>